<accession>A0ABU7DB52</accession>
<keyword evidence="3" id="KW-1185">Reference proteome</keyword>
<dbReference type="Proteomes" id="UP001352852">
    <property type="component" value="Unassembled WGS sequence"/>
</dbReference>
<gene>
    <name evidence="2" type="ORF">CHARACLAT_014840</name>
</gene>
<keyword evidence="1" id="KW-0472">Membrane</keyword>
<comment type="caution">
    <text evidence="2">The sequence shown here is derived from an EMBL/GenBank/DDBJ whole genome shotgun (WGS) entry which is preliminary data.</text>
</comment>
<protein>
    <recommendedName>
        <fullName evidence="4">Secreted protein</fullName>
    </recommendedName>
</protein>
<organism evidence="2 3">
    <name type="scientific">Characodon lateralis</name>
    <dbReference type="NCBI Taxonomy" id="208331"/>
    <lineage>
        <taxon>Eukaryota</taxon>
        <taxon>Metazoa</taxon>
        <taxon>Chordata</taxon>
        <taxon>Craniata</taxon>
        <taxon>Vertebrata</taxon>
        <taxon>Euteleostomi</taxon>
        <taxon>Actinopterygii</taxon>
        <taxon>Neopterygii</taxon>
        <taxon>Teleostei</taxon>
        <taxon>Neoteleostei</taxon>
        <taxon>Acanthomorphata</taxon>
        <taxon>Ovalentaria</taxon>
        <taxon>Atherinomorphae</taxon>
        <taxon>Cyprinodontiformes</taxon>
        <taxon>Goodeidae</taxon>
        <taxon>Characodon</taxon>
    </lineage>
</organism>
<reference evidence="2 3" key="1">
    <citation type="submission" date="2021-06" db="EMBL/GenBank/DDBJ databases">
        <authorList>
            <person name="Palmer J.M."/>
        </authorList>
    </citation>
    <scope>NUCLEOTIDE SEQUENCE [LARGE SCALE GENOMIC DNA]</scope>
    <source>
        <strain evidence="2 3">CL_MEX2019</strain>
        <tissue evidence="2">Muscle</tissue>
    </source>
</reference>
<evidence type="ECO:0000313" key="3">
    <source>
        <dbReference type="Proteomes" id="UP001352852"/>
    </source>
</evidence>
<feature type="transmembrane region" description="Helical" evidence="1">
    <location>
        <begin position="12"/>
        <end position="30"/>
    </location>
</feature>
<proteinExistence type="predicted"/>
<name>A0ABU7DB52_9TELE</name>
<keyword evidence="1" id="KW-1133">Transmembrane helix</keyword>
<evidence type="ECO:0000313" key="2">
    <source>
        <dbReference type="EMBL" id="MED6270898.1"/>
    </source>
</evidence>
<evidence type="ECO:0008006" key="4">
    <source>
        <dbReference type="Google" id="ProtNLM"/>
    </source>
</evidence>
<dbReference type="EMBL" id="JAHUTJ010017520">
    <property type="protein sequence ID" value="MED6270898.1"/>
    <property type="molecule type" value="Genomic_DNA"/>
</dbReference>
<evidence type="ECO:0000256" key="1">
    <source>
        <dbReference type="SAM" id="Phobius"/>
    </source>
</evidence>
<sequence>MQSNRTHHVKTFFNFLICSCVVSVDAGLFTPSSFQVFYTQQENTSVRLKKFVRLTVCRKVIWFHESNNIILFDRCLLSKAGPIPKQNRNKQEELPHAQTTLFKIPA</sequence>
<keyword evidence="1" id="KW-0812">Transmembrane</keyword>